<dbReference type="CDD" id="cd01650">
    <property type="entry name" value="RT_nLTR_like"/>
    <property type="match status" value="1"/>
</dbReference>
<feature type="domain" description="Reverse transcriptase" evidence="1">
    <location>
        <begin position="378"/>
        <end position="515"/>
    </location>
</feature>
<dbReference type="SUPFAM" id="SSF56672">
    <property type="entry name" value="DNA/RNA polymerases"/>
    <property type="match status" value="1"/>
</dbReference>
<reference evidence="3" key="1">
    <citation type="journal article" date="2019" name="Sci. Rep.">
        <title>Draft genome of Tanacetum cinerariifolium, the natural source of mosquito coil.</title>
        <authorList>
            <person name="Yamashiro T."/>
            <person name="Shiraishi A."/>
            <person name="Satake H."/>
            <person name="Nakayama K."/>
        </authorList>
    </citation>
    <scope>NUCLEOTIDE SEQUENCE</scope>
</reference>
<dbReference type="PANTHER" id="PTHR33116:SF78">
    <property type="entry name" value="OS12G0587133 PROTEIN"/>
    <property type="match status" value="1"/>
</dbReference>
<dbReference type="EMBL" id="BKCJ010001059">
    <property type="protein sequence ID" value="GEU38508.1"/>
    <property type="molecule type" value="Genomic_DNA"/>
</dbReference>
<keyword evidence="3" id="KW-0695">RNA-directed DNA polymerase</keyword>
<dbReference type="AlphaFoldDB" id="A0A6L2JN62"/>
<name>A0A6L2JN62_TANCI</name>
<sequence>MLPLTTYCGKNSLSNDSLRNSGGILCIWEATVFKKEYVTISDNFVAIYGTWLPNNSRILFVVVYAPQQISSKRVLWNYMSVLLSRWNGEVIMMGDFNEFDPETKDVGRGLTPLVPGFYHSWFSFDGFDDMVERTWRSFSHSDGNGMIRFKKKLQELKVIIRRWIIDKRFHMARSKIDIINELQEIDKELDQGVVSDVNLLRRLDLNRQLHDINVKEATDSFQKSKVRWAIEGDENSKFFHGIINKKRSQLAIRGVFVDGCWCTDPILVKEAFYDHFEARFKKPITNRLKLNFPFNKRLLHDQAADLERRVYRDSIRMAVWNCGENKSPGPDGFTFEFFKIYWDFVGLDFCEAVEHFFVNGSFSKGCNSSFVALIPKVMDAKFVNDYRHISLIESVYKVGTMILANRLALVIADIVSDTQSAFIAERHILDGPFILNEVLHWCKRKNKKAMFFKVDFAKAYDSVRWDYLIDVLEAFGFGPTWCKWIRGTFCFAKAPVLVNGSPSNEFQFHRGLKQGEWSDANLRGIINILKCFFLASGLQININKSKVLGVGVPRLIVERAGFFLWLLYFAKLISISRGDGGLILLKSVLGTSPLYTMSIFKVPRGVLKEMEAIRNHFFNGADPLDKKITWVAWDKVLADKIKGGLGVSSFYALNLALLLKWVWRFVSQDDIWKGDRPLKEVFPPVFALELDKEILVAEKVATSVDHSFRRPVRRGVKQQQRTDLALLMDYVSLSSSQDLWVCDLSGDGEFQVKEIRNYINNMFLPVHPEPTRCVKYIPIKVNVFVWRARRDCLPTRVQLIRRGVTLESTNCPLCRSCEEDIHRVLF</sequence>
<dbReference type="GO" id="GO:0003964">
    <property type="term" value="F:RNA-directed DNA polymerase activity"/>
    <property type="evidence" value="ECO:0007669"/>
    <property type="project" value="UniProtKB-KW"/>
</dbReference>
<dbReference type="InterPro" id="IPR036691">
    <property type="entry name" value="Endo/exonu/phosph_ase_sf"/>
</dbReference>
<evidence type="ECO:0000259" key="1">
    <source>
        <dbReference type="Pfam" id="PF00078"/>
    </source>
</evidence>
<dbReference type="SUPFAM" id="SSF56219">
    <property type="entry name" value="DNase I-like"/>
    <property type="match status" value="1"/>
</dbReference>
<dbReference type="Gene3D" id="3.60.10.10">
    <property type="entry name" value="Endonuclease/exonuclease/phosphatase"/>
    <property type="match status" value="1"/>
</dbReference>
<organism evidence="3">
    <name type="scientific">Tanacetum cinerariifolium</name>
    <name type="common">Dalmatian daisy</name>
    <name type="synonym">Chrysanthemum cinerariifolium</name>
    <dbReference type="NCBI Taxonomy" id="118510"/>
    <lineage>
        <taxon>Eukaryota</taxon>
        <taxon>Viridiplantae</taxon>
        <taxon>Streptophyta</taxon>
        <taxon>Embryophyta</taxon>
        <taxon>Tracheophyta</taxon>
        <taxon>Spermatophyta</taxon>
        <taxon>Magnoliopsida</taxon>
        <taxon>eudicotyledons</taxon>
        <taxon>Gunneridae</taxon>
        <taxon>Pentapetalae</taxon>
        <taxon>asterids</taxon>
        <taxon>campanulids</taxon>
        <taxon>Asterales</taxon>
        <taxon>Asteraceae</taxon>
        <taxon>Asteroideae</taxon>
        <taxon>Anthemideae</taxon>
        <taxon>Anthemidinae</taxon>
        <taxon>Tanacetum</taxon>
    </lineage>
</organism>
<gene>
    <name evidence="3" type="ORF">Tci_010486</name>
</gene>
<evidence type="ECO:0000259" key="2">
    <source>
        <dbReference type="Pfam" id="PF13966"/>
    </source>
</evidence>
<dbReference type="InterPro" id="IPR043502">
    <property type="entry name" value="DNA/RNA_pol_sf"/>
</dbReference>
<dbReference type="PANTHER" id="PTHR33116">
    <property type="entry name" value="REVERSE TRANSCRIPTASE ZINC-BINDING DOMAIN-CONTAINING PROTEIN-RELATED-RELATED"/>
    <property type="match status" value="1"/>
</dbReference>
<comment type="caution">
    <text evidence="3">The sequence shown here is derived from an EMBL/GenBank/DDBJ whole genome shotgun (WGS) entry which is preliminary data.</text>
</comment>
<feature type="domain" description="Reverse transcriptase zinc-binding" evidence="2">
    <location>
        <begin position="774"/>
        <end position="826"/>
    </location>
</feature>
<evidence type="ECO:0000313" key="3">
    <source>
        <dbReference type="EMBL" id="GEU38508.1"/>
    </source>
</evidence>
<protein>
    <submittedName>
        <fullName evidence="3">RNA-directed DNA polymerase, eukaryota</fullName>
    </submittedName>
</protein>
<dbReference type="InterPro" id="IPR026960">
    <property type="entry name" value="RVT-Znf"/>
</dbReference>
<keyword evidence="3" id="KW-0808">Transferase</keyword>
<dbReference type="InterPro" id="IPR000477">
    <property type="entry name" value="RT_dom"/>
</dbReference>
<keyword evidence="3" id="KW-0548">Nucleotidyltransferase</keyword>
<dbReference type="Pfam" id="PF13966">
    <property type="entry name" value="zf-RVT"/>
    <property type="match status" value="1"/>
</dbReference>
<dbReference type="Pfam" id="PF00078">
    <property type="entry name" value="RVT_1"/>
    <property type="match status" value="1"/>
</dbReference>
<accession>A0A6L2JN62</accession>
<proteinExistence type="predicted"/>